<dbReference type="RefSeq" id="WP_057835080.1">
    <property type="nucleotide sequence ID" value="NZ_LLXZ01000059.1"/>
</dbReference>
<evidence type="ECO:0000259" key="1">
    <source>
        <dbReference type="SMART" id="SM00824"/>
    </source>
</evidence>
<evidence type="ECO:0000313" key="2">
    <source>
        <dbReference type="EMBL" id="KRR10473.1"/>
    </source>
</evidence>
<dbReference type="InterPro" id="IPR044894">
    <property type="entry name" value="TubC_N_sf"/>
</dbReference>
<proteinExistence type="predicted"/>
<dbReference type="EMBL" id="LLXZ01000059">
    <property type="protein sequence ID" value="KRR10473.1"/>
    <property type="molecule type" value="Genomic_DNA"/>
</dbReference>
<accession>A0A0R3LRF2</accession>
<protein>
    <submittedName>
        <fullName evidence="2">Thioesterase</fullName>
    </submittedName>
</protein>
<dbReference type="Proteomes" id="UP000050863">
    <property type="component" value="Unassembled WGS sequence"/>
</dbReference>
<evidence type="ECO:0000313" key="3">
    <source>
        <dbReference type="Proteomes" id="UP000050863"/>
    </source>
</evidence>
<name>A0A0R3LRF2_9BRAD</name>
<dbReference type="Gene3D" id="1.10.10.1830">
    <property type="entry name" value="Non-ribosomal peptide synthase, adenylation domain"/>
    <property type="match status" value="1"/>
</dbReference>
<dbReference type="SMART" id="SM00824">
    <property type="entry name" value="PKS_TE"/>
    <property type="match status" value="1"/>
</dbReference>
<organism evidence="2 3">
    <name type="scientific">Bradyrhizobium jicamae</name>
    <dbReference type="NCBI Taxonomy" id="280332"/>
    <lineage>
        <taxon>Bacteria</taxon>
        <taxon>Pseudomonadati</taxon>
        <taxon>Pseudomonadota</taxon>
        <taxon>Alphaproteobacteria</taxon>
        <taxon>Hyphomicrobiales</taxon>
        <taxon>Nitrobacteraceae</taxon>
        <taxon>Bradyrhizobium</taxon>
    </lineage>
</organism>
<dbReference type="InterPro" id="IPR041464">
    <property type="entry name" value="TubC_N"/>
</dbReference>
<dbReference type="InterPro" id="IPR029058">
    <property type="entry name" value="AB_hydrolase_fold"/>
</dbReference>
<reference evidence="2 3" key="1">
    <citation type="submission" date="2014-03" db="EMBL/GenBank/DDBJ databases">
        <title>Bradyrhizobium valentinum sp. nov., isolated from effective nodules of Lupinus mariae-josephae, a lupine endemic of basic-lime soils in Eastern Spain.</title>
        <authorList>
            <person name="Duran D."/>
            <person name="Rey L."/>
            <person name="Navarro A."/>
            <person name="Busquets A."/>
            <person name="Imperial J."/>
            <person name="Ruiz-Argueso T."/>
        </authorList>
    </citation>
    <scope>NUCLEOTIDE SEQUENCE [LARGE SCALE GENOMIC DNA]</scope>
    <source>
        <strain evidence="2 3">PAC68</strain>
    </source>
</reference>
<dbReference type="AlphaFoldDB" id="A0A0R3LRF2"/>
<sequence length="341" mass="37864">MSADVTQIPGLLAGLAAKDIKIWVDGDRLRCNAPAGALTAEFRDQLRDRKDELIAFLNMATAAARQQPAIIPLQSSGTRTPIYAVPGHIGAPFSFSDLSKHLGDDQPFYALQPSGFDGQSEPMDRVEDIAEYFARQIIQYQPTGPYIIAGYCSGASTSFELAKILGQRGAEVPCIALFGPLHPSTYKELPRLLYFFARRSAYPHLRQMAKLPTFGARLRYFGSRLRILGERSRALVTRIRQSKEPVTTDPVLASRARLKSAAITALRRYIPTPYSGRVCIFLPNKAWLRSGAAPHRWLRVVPHAEFYFGSDDCHDVLMLEDPDAPAIAELYRQATQKLNGT</sequence>
<gene>
    <name evidence="2" type="ORF">CQ12_10470</name>
</gene>
<dbReference type="OrthoDB" id="9778690at2"/>
<dbReference type="Pfam" id="PF00975">
    <property type="entry name" value="Thioesterase"/>
    <property type="match status" value="1"/>
</dbReference>
<dbReference type="SUPFAM" id="SSF53474">
    <property type="entry name" value="alpha/beta-Hydrolases"/>
    <property type="match status" value="1"/>
</dbReference>
<dbReference type="Pfam" id="PF18563">
    <property type="entry name" value="TubC_N"/>
    <property type="match status" value="1"/>
</dbReference>
<keyword evidence="3" id="KW-1185">Reference proteome</keyword>
<feature type="domain" description="Thioesterase TesA-like" evidence="1">
    <location>
        <begin position="83"/>
        <end position="270"/>
    </location>
</feature>
<dbReference type="InterPro" id="IPR020802">
    <property type="entry name" value="TesA-like"/>
</dbReference>
<dbReference type="STRING" id="280332.CQ12_10470"/>
<dbReference type="Gene3D" id="3.40.50.1820">
    <property type="entry name" value="alpha/beta hydrolase"/>
    <property type="match status" value="1"/>
</dbReference>
<comment type="caution">
    <text evidence="2">The sequence shown here is derived from an EMBL/GenBank/DDBJ whole genome shotgun (WGS) entry which is preliminary data.</text>
</comment>
<dbReference type="InterPro" id="IPR001031">
    <property type="entry name" value="Thioesterase"/>
</dbReference>